<organism evidence="2 3">
    <name type="scientific">Rothia endophytica</name>
    <dbReference type="NCBI Taxonomy" id="1324766"/>
    <lineage>
        <taxon>Bacteria</taxon>
        <taxon>Bacillati</taxon>
        <taxon>Actinomycetota</taxon>
        <taxon>Actinomycetes</taxon>
        <taxon>Micrococcales</taxon>
        <taxon>Micrococcaceae</taxon>
        <taxon>Rothia</taxon>
    </lineage>
</organism>
<keyword evidence="1" id="KW-1133">Transmembrane helix</keyword>
<feature type="transmembrane region" description="Helical" evidence="1">
    <location>
        <begin position="37"/>
        <end position="57"/>
    </location>
</feature>
<evidence type="ECO:0000256" key="1">
    <source>
        <dbReference type="SAM" id="Phobius"/>
    </source>
</evidence>
<comment type="caution">
    <text evidence="2">The sequence shown here is derived from an EMBL/GenBank/DDBJ whole genome shotgun (WGS) entry which is preliminary data.</text>
</comment>
<dbReference type="EMBL" id="BAABKP010000006">
    <property type="protein sequence ID" value="GAA4800092.1"/>
    <property type="molecule type" value="Genomic_DNA"/>
</dbReference>
<dbReference type="Proteomes" id="UP001500187">
    <property type="component" value="Unassembled WGS sequence"/>
</dbReference>
<evidence type="ECO:0000313" key="3">
    <source>
        <dbReference type="Proteomes" id="UP001500187"/>
    </source>
</evidence>
<keyword evidence="3" id="KW-1185">Reference proteome</keyword>
<proteinExistence type="predicted"/>
<reference evidence="3" key="1">
    <citation type="journal article" date="2019" name="Int. J. Syst. Evol. Microbiol.">
        <title>The Global Catalogue of Microorganisms (GCM) 10K type strain sequencing project: providing services to taxonomists for standard genome sequencing and annotation.</title>
        <authorList>
            <consortium name="The Broad Institute Genomics Platform"/>
            <consortium name="The Broad Institute Genome Sequencing Center for Infectious Disease"/>
            <person name="Wu L."/>
            <person name="Ma J."/>
        </authorList>
    </citation>
    <scope>NUCLEOTIDE SEQUENCE [LARGE SCALE GENOMIC DNA]</scope>
    <source>
        <strain evidence="3">JCM 18541</strain>
    </source>
</reference>
<accession>A0ABP9BTX9</accession>
<sequence>MGGSRRFHSQNGTGTVIGALEVLGAIVTHIRREEPPLFPAVLGVLAVASAVLGFIVLTH</sequence>
<keyword evidence="1" id="KW-0472">Membrane</keyword>
<gene>
    <name evidence="2" type="ORF">GCM10023352_20090</name>
</gene>
<evidence type="ECO:0000313" key="2">
    <source>
        <dbReference type="EMBL" id="GAA4800092.1"/>
    </source>
</evidence>
<keyword evidence="1" id="KW-0812">Transmembrane</keyword>
<name>A0ABP9BTX9_9MICC</name>
<protein>
    <submittedName>
        <fullName evidence="2">Uncharacterized protein</fullName>
    </submittedName>
</protein>